<reference evidence="1" key="1">
    <citation type="submission" date="2019-08" db="EMBL/GenBank/DDBJ databases">
        <authorList>
            <person name="Kucharzyk K."/>
            <person name="Murdoch R.W."/>
            <person name="Higgins S."/>
            <person name="Loffler F."/>
        </authorList>
    </citation>
    <scope>NUCLEOTIDE SEQUENCE</scope>
</reference>
<dbReference type="AlphaFoldDB" id="A0A644XRI8"/>
<comment type="caution">
    <text evidence="1">The sequence shown here is derived from an EMBL/GenBank/DDBJ whole genome shotgun (WGS) entry which is preliminary data.</text>
</comment>
<gene>
    <name evidence="1" type="ORF">SDC9_64800</name>
</gene>
<accession>A0A644XRI8</accession>
<evidence type="ECO:0000313" key="1">
    <source>
        <dbReference type="EMBL" id="MPM18391.1"/>
    </source>
</evidence>
<dbReference type="GO" id="GO:0030246">
    <property type="term" value="F:carbohydrate binding"/>
    <property type="evidence" value="ECO:0007669"/>
    <property type="project" value="InterPro"/>
</dbReference>
<proteinExistence type="predicted"/>
<sequence length="401" mass="43751">MKKLLFPAMLIALVLVFASCQKDKEGDDTNVNFGYVKGKVYTPSGVAVPAANVFVDLNGEIYIARTDKNGYFYLRAPEGEQVLNVQGGDGSIFRAQYNVEIKADEVTTIPDNVLKITQAVELAYIPGAYDQIETILIDSLGYSADMLNVSDLDNTALLAGYGALFLNCGKSGAMDSAKYANLEEYVMNGGNLYASDWAVEYLTGDGNFLVSNSQPFVMHEHKLTHASNPKSGCMSPEVGGFIDDATLCTDKDGPSAMLYQVDIVDTLIQAFLGKTKIDVEYDLGAWEVIKDLTIPWEVLIQDPVTYGPLAVRMNFPTQAATRHQLDQGWVTICHIPPGNPANMHTITISVNALPAHLAHGDFVGNCIGGSGSIFYTTFHNHVQGNISQDVYQILQYFIMNL</sequence>
<dbReference type="SUPFAM" id="SSF49452">
    <property type="entry name" value="Starch-binding domain-like"/>
    <property type="match status" value="1"/>
</dbReference>
<dbReference type="PROSITE" id="PS51257">
    <property type="entry name" value="PROKAR_LIPOPROTEIN"/>
    <property type="match status" value="1"/>
</dbReference>
<dbReference type="InterPro" id="IPR013784">
    <property type="entry name" value="Carb-bd-like_fold"/>
</dbReference>
<name>A0A644XRI8_9ZZZZ</name>
<dbReference type="SUPFAM" id="SSF52317">
    <property type="entry name" value="Class I glutamine amidotransferase-like"/>
    <property type="match status" value="1"/>
</dbReference>
<dbReference type="InterPro" id="IPR029062">
    <property type="entry name" value="Class_I_gatase-like"/>
</dbReference>
<protein>
    <submittedName>
        <fullName evidence="1">Uncharacterized protein</fullName>
    </submittedName>
</protein>
<dbReference type="EMBL" id="VSSQ01002974">
    <property type="protein sequence ID" value="MPM18391.1"/>
    <property type="molecule type" value="Genomic_DNA"/>
</dbReference>
<organism evidence="1">
    <name type="scientific">bioreactor metagenome</name>
    <dbReference type="NCBI Taxonomy" id="1076179"/>
    <lineage>
        <taxon>unclassified sequences</taxon>
        <taxon>metagenomes</taxon>
        <taxon>ecological metagenomes</taxon>
    </lineage>
</organism>